<feature type="compositionally biased region" description="Polar residues" evidence="1">
    <location>
        <begin position="781"/>
        <end position="842"/>
    </location>
</feature>
<feature type="compositionally biased region" description="Polar residues" evidence="1">
    <location>
        <begin position="1291"/>
        <end position="1322"/>
    </location>
</feature>
<proteinExistence type="predicted"/>
<comment type="caution">
    <text evidence="2">The sequence shown here is derived from an EMBL/GenBank/DDBJ whole genome shotgun (WGS) entry which is preliminary data.</text>
</comment>
<feature type="compositionally biased region" description="Polar residues" evidence="1">
    <location>
        <begin position="735"/>
        <end position="745"/>
    </location>
</feature>
<feature type="compositionally biased region" description="Polar residues" evidence="1">
    <location>
        <begin position="877"/>
        <end position="890"/>
    </location>
</feature>
<evidence type="ECO:0000313" key="2">
    <source>
        <dbReference type="EMBL" id="KAK7082583.1"/>
    </source>
</evidence>
<protein>
    <recommendedName>
        <fullName evidence="4">WAP domain-containing protein</fullName>
    </recommendedName>
</protein>
<feature type="compositionally biased region" description="Low complexity" evidence="1">
    <location>
        <begin position="891"/>
        <end position="907"/>
    </location>
</feature>
<gene>
    <name evidence="2" type="ORF">SK128_010030</name>
</gene>
<feature type="compositionally biased region" description="Low complexity" evidence="1">
    <location>
        <begin position="748"/>
        <end position="769"/>
    </location>
</feature>
<feature type="compositionally biased region" description="Low complexity" evidence="1">
    <location>
        <begin position="182"/>
        <end position="199"/>
    </location>
</feature>
<feature type="region of interest" description="Disordered" evidence="1">
    <location>
        <begin position="550"/>
        <end position="1204"/>
    </location>
</feature>
<feature type="compositionally biased region" description="Polar residues" evidence="1">
    <location>
        <begin position="550"/>
        <end position="559"/>
    </location>
</feature>
<feature type="compositionally biased region" description="Polar residues" evidence="1">
    <location>
        <begin position="379"/>
        <end position="389"/>
    </location>
</feature>
<feature type="compositionally biased region" description="Low complexity" evidence="1">
    <location>
        <begin position="460"/>
        <end position="472"/>
    </location>
</feature>
<feature type="compositionally biased region" description="Polar residues" evidence="1">
    <location>
        <begin position="598"/>
        <end position="609"/>
    </location>
</feature>
<organism evidence="2 3">
    <name type="scientific">Halocaridina rubra</name>
    <name type="common">Hawaiian red shrimp</name>
    <dbReference type="NCBI Taxonomy" id="373956"/>
    <lineage>
        <taxon>Eukaryota</taxon>
        <taxon>Metazoa</taxon>
        <taxon>Ecdysozoa</taxon>
        <taxon>Arthropoda</taxon>
        <taxon>Crustacea</taxon>
        <taxon>Multicrustacea</taxon>
        <taxon>Malacostraca</taxon>
        <taxon>Eumalacostraca</taxon>
        <taxon>Eucarida</taxon>
        <taxon>Decapoda</taxon>
        <taxon>Pleocyemata</taxon>
        <taxon>Caridea</taxon>
        <taxon>Atyoidea</taxon>
        <taxon>Atyidae</taxon>
        <taxon>Halocaridina</taxon>
    </lineage>
</organism>
<reference evidence="2 3" key="1">
    <citation type="submission" date="2023-11" db="EMBL/GenBank/DDBJ databases">
        <title>Halocaridina rubra genome assembly.</title>
        <authorList>
            <person name="Smith C."/>
        </authorList>
    </citation>
    <scope>NUCLEOTIDE SEQUENCE [LARGE SCALE GENOMIC DNA]</scope>
    <source>
        <strain evidence="2">EP-1</strain>
        <tissue evidence="2">Whole</tissue>
    </source>
</reference>
<feature type="compositionally biased region" description="Low complexity" evidence="1">
    <location>
        <begin position="269"/>
        <end position="289"/>
    </location>
</feature>
<feature type="compositionally biased region" description="Low complexity" evidence="1">
    <location>
        <begin position="363"/>
        <end position="375"/>
    </location>
</feature>
<feature type="compositionally biased region" description="Low complexity" evidence="1">
    <location>
        <begin position="207"/>
        <end position="226"/>
    </location>
</feature>
<evidence type="ECO:0000256" key="1">
    <source>
        <dbReference type="SAM" id="MobiDB-lite"/>
    </source>
</evidence>
<feature type="compositionally biased region" description="Low complexity" evidence="1">
    <location>
        <begin position="843"/>
        <end position="858"/>
    </location>
</feature>
<feature type="compositionally biased region" description="Low complexity" evidence="1">
    <location>
        <begin position="234"/>
        <end position="262"/>
    </location>
</feature>
<accession>A0AAN9ABX5</accession>
<name>A0AAN9ABX5_HALRR</name>
<feature type="compositionally biased region" description="Low complexity" evidence="1">
    <location>
        <begin position="1051"/>
        <end position="1070"/>
    </location>
</feature>
<feature type="compositionally biased region" description="Low complexity" evidence="1">
    <location>
        <begin position="506"/>
        <end position="533"/>
    </location>
</feature>
<feature type="compositionally biased region" description="Polar residues" evidence="1">
    <location>
        <begin position="908"/>
        <end position="929"/>
    </location>
</feature>
<evidence type="ECO:0008006" key="4">
    <source>
        <dbReference type="Google" id="ProtNLM"/>
    </source>
</evidence>
<feature type="compositionally biased region" description="Polar residues" evidence="1">
    <location>
        <begin position="658"/>
        <end position="669"/>
    </location>
</feature>
<sequence length="1431" mass="144698">MPRWVYISGMKDITHSRPGALPSIGLFWQRQKGSGKLSPIHGILQEMSSVMMLYWCWLVLMGIAHGAKLENLEREPGGWSSSYKGPIGSFFEAPLPSGGTHTAFAGFGDASQIQQGQNVHGSSFSSGQGTPAAGTYTAFAGFGAGSADHQAKGSFISTSGVPMGNSGSALQSSPSVSGIAAGTRGSSSVGSRFSSGTSGLRDSNLFGSGSSTTSPSSRLFSTSSGSQQYAGSRVGSLQQSSNSVSSGHSVSSNRGSGSSPQGESLLQTSARPASGFSSGSRFGSQGSSSAIGTSQSVGSRFPLLNSGTKSSTVISSEVSSPGSLETSGLRSPSLGSGNTAFTSSTQITSGSSIHSNSGNTQLSGSSVRSPSPGRGTFLKSPTLTGSISSPGRRIGTDESNSVRRGLSVSGSSFSSESSGISSISGARSPESSASASPSSGGRLPPSPVTTSALPGSSYISSSESRFGSNESSPGTRVSIAGGNSLSTDTSRTDDSSVIRGGSSTNERSSFSGLGSQSLESESSSSVGSLGPSSRFKPLSVSGNRVFSASIPGSQLQSGGLSPVKDTDVSPDSRIGLQIPGFESSRSSTGGNRVPFEPSRTSTSLATQRQKPSHGTFGSSGPRPIFINSRMPSTIGSPFRDGSQRTPSGDETPSLGDSRFSSQITRSEGSSVPVLGTTGLLNAGTKPSISDLSASMSSSQHSSDYDTPSRSGTNMLSGSSNGIPSTSWGSFFKRPTTATSDNTAGSQGDGSRTTLSLTSGSRFSTGASSSPDTGSRIPSHRSGVSGTSSPFLGNGLPASTVTTRPTSSLGAYSTSRSTPHLGSDTKSPSLSGGSSYTRPTETEGNSSSGSKFDSQGSASTTTGSPIDVNRFPSRSPGFGSSQSIMSTAVSHGNSGTSSQGSLLSNSGLPTSVGSPSITPGSNLSSGSRFDSQGIAFGTGVSHAGGRTVTRLSSGSRFGAQNGHGTRGLPTTDDRRPSVSSSGFSSSLPESRAPGHEIGSSGSQIIGSGSSTALTRKGSILNGSHGGLGSSVGSTFPENKLKGSVSSEREVPSTDASESSGSGSIISRNSFSVPSPGSPIQGSAGPLGEPYTSSGTRPSISGSKFSMPFSSNIETPSNRFRSPSGTVSQFTSVNNLPSTNNIQYQMSLGASSSERPSASQPSLTGSNANSFADPTRFSSDTSISYESGSYSSDNNNFGSSSSHGFTVRSQENIREFAGSFKEGDRPHPEIQGTESEFTFGRPGFGANRPGFNALRPSQRVFGNNFIATGTNNSPAASVYSETALGSAGGPSRAESSGNNPDSDTTGTLSLQGYGTNSRTPSQLNGSGSESRLSGGLGSSTGGSSLISRGASSQQSHSFHSTSSSIGTVQFGGTVHPGFCPSVTNVCTEPKGSLPKCVTDDSCGPTEKCCFDTCYLNPGHHFVCKEALQQREPF</sequence>
<feature type="compositionally biased region" description="Low complexity" evidence="1">
    <location>
        <begin position="976"/>
        <end position="989"/>
    </location>
</feature>
<feature type="compositionally biased region" description="Low complexity" evidence="1">
    <location>
        <begin position="342"/>
        <end position="355"/>
    </location>
</feature>
<feature type="region of interest" description="Disordered" evidence="1">
    <location>
        <begin position="165"/>
        <end position="534"/>
    </location>
</feature>
<evidence type="ECO:0000313" key="3">
    <source>
        <dbReference type="Proteomes" id="UP001381693"/>
    </source>
</evidence>
<feature type="compositionally biased region" description="Polar residues" evidence="1">
    <location>
        <begin position="448"/>
        <end position="459"/>
    </location>
</feature>
<feature type="compositionally biased region" description="Low complexity" evidence="1">
    <location>
        <begin position="1176"/>
        <end position="1202"/>
    </location>
</feature>
<feature type="compositionally biased region" description="Polar residues" evidence="1">
    <location>
        <begin position="709"/>
        <end position="728"/>
    </location>
</feature>
<feature type="compositionally biased region" description="Polar residues" evidence="1">
    <location>
        <begin position="328"/>
        <end position="341"/>
    </location>
</feature>
<feature type="compositionally biased region" description="Polar residues" evidence="1">
    <location>
        <begin position="1089"/>
        <end position="1144"/>
    </location>
</feature>
<feature type="region of interest" description="Disordered" evidence="1">
    <location>
        <begin position="1280"/>
        <end position="1361"/>
    </location>
</feature>
<dbReference type="Proteomes" id="UP001381693">
    <property type="component" value="Unassembled WGS sequence"/>
</dbReference>
<feature type="compositionally biased region" description="Low complexity" evidence="1">
    <location>
        <begin position="310"/>
        <end position="327"/>
    </location>
</feature>
<dbReference type="SUPFAM" id="SSF57256">
    <property type="entry name" value="Elafin-like"/>
    <property type="match status" value="1"/>
</dbReference>
<dbReference type="InterPro" id="IPR036645">
    <property type="entry name" value="Elafin-like_sf"/>
</dbReference>
<feature type="compositionally biased region" description="Low complexity" evidence="1">
    <location>
        <begin position="687"/>
        <end position="708"/>
    </location>
</feature>
<feature type="compositionally biased region" description="Low complexity" evidence="1">
    <location>
        <begin position="996"/>
        <end position="1009"/>
    </location>
</feature>
<dbReference type="EMBL" id="JAXCGZ010003960">
    <property type="protein sequence ID" value="KAK7082583.1"/>
    <property type="molecule type" value="Genomic_DNA"/>
</dbReference>
<feature type="compositionally biased region" description="Low complexity" evidence="1">
    <location>
        <begin position="402"/>
        <end position="443"/>
    </location>
</feature>
<feature type="compositionally biased region" description="Polar residues" evidence="1">
    <location>
        <begin position="165"/>
        <end position="176"/>
    </location>
</feature>
<keyword evidence="3" id="KW-1185">Reference proteome</keyword>
<feature type="compositionally biased region" description="Low complexity" evidence="1">
    <location>
        <begin position="1145"/>
        <end position="1161"/>
    </location>
</feature>
<feature type="compositionally biased region" description="Low complexity" evidence="1">
    <location>
        <begin position="1339"/>
        <end position="1361"/>
    </location>
</feature>